<evidence type="ECO:0000313" key="3">
    <source>
        <dbReference type="Proteomes" id="UP000485058"/>
    </source>
</evidence>
<feature type="region of interest" description="Disordered" evidence="1">
    <location>
        <begin position="82"/>
        <end position="121"/>
    </location>
</feature>
<comment type="caution">
    <text evidence="2">The sequence shown here is derived from an EMBL/GenBank/DDBJ whole genome shotgun (WGS) entry which is preliminary data.</text>
</comment>
<feature type="compositionally biased region" description="Gly residues" evidence="1">
    <location>
        <begin position="21"/>
        <end position="32"/>
    </location>
</feature>
<reference evidence="2 3" key="1">
    <citation type="submission" date="2020-02" db="EMBL/GenBank/DDBJ databases">
        <title>Draft genome sequence of Haematococcus lacustris strain NIES-144.</title>
        <authorList>
            <person name="Morimoto D."/>
            <person name="Nakagawa S."/>
            <person name="Yoshida T."/>
            <person name="Sawayama S."/>
        </authorList>
    </citation>
    <scope>NUCLEOTIDE SEQUENCE [LARGE SCALE GENOMIC DNA]</scope>
    <source>
        <strain evidence="2 3">NIES-144</strain>
    </source>
</reference>
<gene>
    <name evidence="2" type="ORF">HaLaN_26177</name>
</gene>
<sequence length="121" mass="12662">MASTVALQSSLQAPGHERRGGGAAPGAAGQGSAGQLLHQLQSAREQVGLLQASCSSYLEALADKEDMLKALEQQLHSCKQENDNLRRGLGRGNAAPRSPTKGTEGAEETEQSGLNAQLQRQ</sequence>
<evidence type="ECO:0000313" key="2">
    <source>
        <dbReference type="EMBL" id="GFH27797.1"/>
    </source>
</evidence>
<feature type="compositionally biased region" description="Polar residues" evidence="1">
    <location>
        <begin position="1"/>
        <end position="12"/>
    </location>
</feature>
<keyword evidence="3" id="KW-1185">Reference proteome</keyword>
<organism evidence="2 3">
    <name type="scientific">Haematococcus lacustris</name>
    <name type="common">Green alga</name>
    <name type="synonym">Haematococcus pluvialis</name>
    <dbReference type="NCBI Taxonomy" id="44745"/>
    <lineage>
        <taxon>Eukaryota</taxon>
        <taxon>Viridiplantae</taxon>
        <taxon>Chlorophyta</taxon>
        <taxon>core chlorophytes</taxon>
        <taxon>Chlorophyceae</taxon>
        <taxon>CS clade</taxon>
        <taxon>Chlamydomonadales</taxon>
        <taxon>Haematococcaceae</taxon>
        <taxon>Haematococcus</taxon>
    </lineage>
</organism>
<proteinExistence type="predicted"/>
<accession>A0A6A0A5R1</accession>
<feature type="compositionally biased region" description="Polar residues" evidence="1">
    <location>
        <begin position="111"/>
        <end position="121"/>
    </location>
</feature>
<protein>
    <submittedName>
        <fullName evidence="2">Uncharacterized protein</fullName>
    </submittedName>
</protein>
<name>A0A6A0A5R1_HAELA</name>
<feature type="region of interest" description="Disordered" evidence="1">
    <location>
        <begin position="1"/>
        <end position="37"/>
    </location>
</feature>
<dbReference type="AlphaFoldDB" id="A0A6A0A5R1"/>
<feature type="non-terminal residue" evidence="2">
    <location>
        <position position="1"/>
    </location>
</feature>
<dbReference type="Proteomes" id="UP000485058">
    <property type="component" value="Unassembled WGS sequence"/>
</dbReference>
<evidence type="ECO:0000256" key="1">
    <source>
        <dbReference type="SAM" id="MobiDB-lite"/>
    </source>
</evidence>
<dbReference type="EMBL" id="BLLF01003622">
    <property type="protein sequence ID" value="GFH27797.1"/>
    <property type="molecule type" value="Genomic_DNA"/>
</dbReference>
<feature type="non-terminal residue" evidence="2">
    <location>
        <position position="121"/>
    </location>
</feature>